<dbReference type="InterPro" id="IPR003607">
    <property type="entry name" value="HD/PDEase_dom"/>
</dbReference>
<dbReference type="PANTHER" id="PTHR11347">
    <property type="entry name" value="CYCLIC NUCLEOTIDE PHOSPHODIESTERASE"/>
    <property type="match status" value="1"/>
</dbReference>
<dbReference type="InterPro" id="IPR023174">
    <property type="entry name" value="PDEase_CS"/>
</dbReference>
<sequence length="352" mass="40166">AEKQTAALKRRLLEWAVFPYDLTEDDLLRCIYIIIKDALACSHLHMPDNIVQNFILTIHNSYYNTNAYHNFHHAVDVLQAAYYFMKTSQLMDIGRDASAATKSLIHRSFHVHDILALIIAAIGHDIGHPGVNNGFMTACRSPLATLYQDKAVLEHFHATALCQIMKRCGFDIARYNPGFNEAEFRYVMVETILATDMAAHFDYIEKFRQLKSRCTVEAAALRRNSVTVSQQSRLTDRVIICSMLIKCADISNVTRPFHVAGSWTNLLNEEMGKQSDLERKLGYPVSMVISPETSARSQVGFYRGMALPLFEAAVDLFPSLDFTRENLLENIKTWEQIQEEQDRRLAAQNEQR</sequence>
<dbReference type="EMBL" id="ML002301">
    <property type="protein sequence ID" value="RKP39069.1"/>
    <property type="molecule type" value="Genomic_DNA"/>
</dbReference>
<dbReference type="SMART" id="SM00471">
    <property type="entry name" value="HDc"/>
    <property type="match status" value="1"/>
</dbReference>
<dbReference type="SUPFAM" id="SSF109604">
    <property type="entry name" value="HD-domain/PDEase-like"/>
    <property type="match status" value="1"/>
</dbReference>
<name>A0A4V1J5H4_9FUNG</name>
<evidence type="ECO:0000313" key="4">
    <source>
        <dbReference type="EMBL" id="RKP39069.1"/>
    </source>
</evidence>
<evidence type="ECO:0000256" key="1">
    <source>
        <dbReference type="ARBA" id="ARBA00022723"/>
    </source>
</evidence>
<dbReference type="InterPro" id="IPR002073">
    <property type="entry name" value="PDEase_catalytic_dom"/>
</dbReference>
<dbReference type="PROSITE" id="PS51845">
    <property type="entry name" value="PDEASE_I_2"/>
    <property type="match status" value="1"/>
</dbReference>
<evidence type="ECO:0000259" key="3">
    <source>
        <dbReference type="PROSITE" id="PS51845"/>
    </source>
</evidence>
<dbReference type="Gene3D" id="1.10.1300.10">
    <property type="entry name" value="3'5'-cyclic nucleotide phosphodiesterase, catalytic domain"/>
    <property type="match status" value="1"/>
</dbReference>
<protein>
    <recommendedName>
        <fullName evidence="3">PDEase domain-containing protein</fullName>
    </recommendedName>
</protein>
<feature type="non-terminal residue" evidence="4">
    <location>
        <position position="1"/>
    </location>
</feature>
<organism evidence="4 5">
    <name type="scientific">Dimargaris cristalligena</name>
    <dbReference type="NCBI Taxonomy" id="215637"/>
    <lineage>
        <taxon>Eukaryota</taxon>
        <taxon>Fungi</taxon>
        <taxon>Fungi incertae sedis</taxon>
        <taxon>Zoopagomycota</taxon>
        <taxon>Kickxellomycotina</taxon>
        <taxon>Dimargaritomycetes</taxon>
        <taxon>Dimargaritales</taxon>
        <taxon>Dimargaritaceae</taxon>
        <taxon>Dimargaris</taxon>
    </lineage>
</organism>
<gene>
    <name evidence="4" type="ORF">BJ085DRAFT_2448</name>
</gene>
<dbReference type="GO" id="GO:0004114">
    <property type="term" value="F:3',5'-cyclic-nucleotide phosphodiesterase activity"/>
    <property type="evidence" value="ECO:0007669"/>
    <property type="project" value="InterPro"/>
</dbReference>
<accession>A0A4V1J5H4</accession>
<dbReference type="InterPro" id="IPR036971">
    <property type="entry name" value="PDEase_catalytic_dom_sf"/>
</dbReference>
<evidence type="ECO:0000256" key="2">
    <source>
        <dbReference type="ARBA" id="ARBA00022801"/>
    </source>
</evidence>
<dbReference type="GO" id="GO:0046872">
    <property type="term" value="F:metal ion binding"/>
    <property type="evidence" value="ECO:0007669"/>
    <property type="project" value="UniProtKB-KW"/>
</dbReference>
<dbReference type="GO" id="GO:0007165">
    <property type="term" value="P:signal transduction"/>
    <property type="evidence" value="ECO:0007669"/>
    <property type="project" value="InterPro"/>
</dbReference>
<dbReference type="AlphaFoldDB" id="A0A4V1J5H4"/>
<keyword evidence="2" id="KW-0378">Hydrolase</keyword>
<keyword evidence="1" id="KW-0479">Metal-binding</keyword>
<evidence type="ECO:0000313" key="5">
    <source>
        <dbReference type="Proteomes" id="UP000268162"/>
    </source>
</evidence>
<dbReference type="Proteomes" id="UP000268162">
    <property type="component" value="Unassembled WGS sequence"/>
</dbReference>
<dbReference type="Pfam" id="PF00233">
    <property type="entry name" value="PDEase_I"/>
    <property type="match status" value="1"/>
</dbReference>
<keyword evidence="5" id="KW-1185">Reference proteome</keyword>
<feature type="domain" description="PDEase" evidence="3">
    <location>
        <begin position="1"/>
        <end position="341"/>
    </location>
</feature>
<dbReference type="CDD" id="cd00077">
    <property type="entry name" value="HDc"/>
    <property type="match status" value="1"/>
</dbReference>
<dbReference type="PROSITE" id="PS00126">
    <property type="entry name" value="PDEASE_I_1"/>
    <property type="match status" value="1"/>
</dbReference>
<dbReference type="STRING" id="215637.A0A4V1J5H4"/>
<reference evidence="5" key="1">
    <citation type="journal article" date="2018" name="Nat. Microbiol.">
        <title>Leveraging single-cell genomics to expand the fungal tree of life.</title>
        <authorList>
            <person name="Ahrendt S.R."/>
            <person name="Quandt C.A."/>
            <person name="Ciobanu D."/>
            <person name="Clum A."/>
            <person name="Salamov A."/>
            <person name="Andreopoulos B."/>
            <person name="Cheng J.F."/>
            <person name="Woyke T."/>
            <person name="Pelin A."/>
            <person name="Henrissat B."/>
            <person name="Reynolds N.K."/>
            <person name="Benny G.L."/>
            <person name="Smith M.E."/>
            <person name="James T.Y."/>
            <person name="Grigoriev I.V."/>
        </authorList>
    </citation>
    <scope>NUCLEOTIDE SEQUENCE [LARGE SCALE GENOMIC DNA]</scope>
    <source>
        <strain evidence="5">RSA 468</strain>
    </source>
</reference>
<feature type="non-terminal residue" evidence="4">
    <location>
        <position position="352"/>
    </location>
</feature>
<proteinExistence type="predicted"/>